<dbReference type="SUPFAM" id="SSF49899">
    <property type="entry name" value="Concanavalin A-like lectins/glucanases"/>
    <property type="match status" value="5"/>
</dbReference>
<dbReference type="Gene3D" id="2.60.120.200">
    <property type="match status" value="5"/>
</dbReference>
<keyword evidence="6" id="KW-0472">Membrane</keyword>
<keyword evidence="6" id="KW-0812">Transmembrane</keyword>
<dbReference type="PANTHER" id="PTHR47635">
    <property type="entry name" value="CUB DOMAIN-CONTAINING PROTEIN"/>
    <property type="match status" value="1"/>
</dbReference>
<evidence type="ECO:0000256" key="6">
    <source>
        <dbReference type="SAM" id="Phobius"/>
    </source>
</evidence>
<evidence type="ECO:0000259" key="8">
    <source>
        <dbReference type="PROSITE" id="PS50853"/>
    </source>
</evidence>
<evidence type="ECO:0000256" key="2">
    <source>
        <dbReference type="ARBA" id="ARBA00022536"/>
    </source>
</evidence>
<dbReference type="InterPro" id="IPR006558">
    <property type="entry name" value="LamG-like"/>
</dbReference>
<dbReference type="SUPFAM" id="SSF56988">
    <property type="entry name" value="Anthrax protective antigen"/>
    <property type="match status" value="1"/>
</dbReference>
<dbReference type="Gene3D" id="2.60.40.10">
    <property type="entry name" value="Immunoglobulins"/>
    <property type="match status" value="3"/>
</dbReference>
<reference evidence="10 11" key="1">
    <citation type="journal article" date="2016" name="Nat. Commun.">
        <title>Thousands of microbial genomes shed light on interconnected biogeochemical processes in an aquifer system.</title>
        <authorList>
            <person name="Anantharaman K."/>
            <person name="Brown C.T."/>
            <person name="Hug L.A."/>
            <person name="Sharon I."/>
            <person name="Castelle C.J."/>
            <person name="Probst A.J."/>
            <person name="Thomas B.C."/>
            <person name="Singh A."/>
            <person name="Wilkins M.J."/>
            <person name="Karaoz U."/>
            <person name="Brodie E.L."/>
            <person name="Williams K.H."/>
            <person name="Hubbard S.S."/>
            <person name="Banfield J.F."/>
        </authorList>
    </citation>
    <scope>NUCLEOTIDE SEQUENCE [LARGE SCALE GENOMIC DNA]</scope>
</reference>
<keyword evidence="6" id="KW-1133">Transmembrane helix</keyword>
<evidence type="ECO:0000313" key="10">
    <source>
        <dbReference type="EMBL" id="OGF81797.1"/>
    </source>
</evidence>
<dbReference type="SUPFAM" id="SSF49265">
    <property type="entry name" value="Fibronectin type III"/>
    <property type="match status" value="3"/>
</dbReference>
<dbReference type="Gene3D" id="3.90.182.10">
    <property type="entry name" value="Toxin - Anthrax Protective Antigen,domain 1"/>
    <property type="match status" value="1"/>
</dbReference>
<keyword evidence="5" id="KW-0966">Cell projection</keyword>
<name>A0A1F5X1L6_9BACT</name>
<feature type="transmembrane region" description="Helical" evidence="6">
    <location>
        <begin position="7"/>
        <end position="30"/>
    </location>
</feature>
<keyword evidence="4" id="KW-1015">Disulfide bond</keyword>
<evidence type="ECO:0000259" key="9">
    <source>
        <dbReference type="PROSITE" id="PS51820"/>
    </source>
</evidence>
<dbReference type="InterPro" id="IPR011658">
    <property type="entry name" value="PA14_dom"/>
</dbReference>
<dbReference type="Pfam" id="PF13385">
    <property type="entry name" value="Laminin_G_3"/>
    <property type="match status" value="5"/>
</dbReference>
<dbReference type="PROSITE" id="PS51820">
    <property type="entry name" value="PA14"/>
    <property type="match status" value="1"/>
</dbReference>
<dbReference type="SMART" id="SM00560">
    <property type="entry name" value="LamGL"/>
    <property type="match status" value="4"/>
</dbReference>
<proteinExistence type="predicted"/>
<feature type="domain" description="F5/8 type C" evidence="7">
    <location>
        <begin position="1693"/>
        <end position="1846"/>
    </location>
</feature>
<dbReference type="PROSITE" id="PS50022">
    <property type="entry name" value="FA58C_3"/>
    <property type="match status" value="1"/>
</dbReference>
<dbReference type="InterPro" id="IPR012902">
    <property type="entry name" value="N_methyl_site"/>
</dbReference>
<feature type="domain" description="PA14" evidence="9">
    <location>
        <begin position="511"/>
        <end position="657"/>
    </location>
</feature>
<dbReference type="InterPro" id="IPR013783">
    <property type="entry name" value="Ig-like_fold"/>
</dbReference>
<dbReference type="Pfam" id="PF00041">
    <property type="entry name" value="fn3"/>
    <property type="match status" value="3"/>
</dbReference>
<dbReference type="InterPro" id="IPR013320">
    <property type="entry name" value="ConA-like_dom_sf"/>
</dbReference>
<organism evidence="10 11">
    <name type="scientific">Candidatus Giovannonibacteria bacterium RIFCSPLOWO2_01_FULL_45_34</name>
    <dbReference type="NCBI Taxonomy" id="1798351"/>
    <lineage>
        <taxon>Bacteria</taxon>
        <taxon>Candidatus Giovannoniibacteriota</taxon>
    </lineage>
</organism>
<protein>
    <submittedName>
        <fullName evidence="10">Uncharacterized protein</fullName>
    </submittedName>
</protein>
<dbReference type="InterPro" id="IPR036116">
    <property type="entry name" value="FN3_sf"/>
</dbReference>
<evidence type="ECO:0000256" key="5">
    <source>
        <dbReference type="ARBA" id="ARBA00023273"/>
    </source>
</evidence>
<dbReference type="GO" id="GO:0042995">
    <property type="term" value="C:cell projection"/>
    <property type="evidence" value="ECO:0007669"/>
    <property type="project" value="UniProtKB-SubCell"/>
</dbReference>
<dbReference type="InterPro" id="IPR037524">
    <property type="entry name" value="PA14/GLEYA"/>
</dbReference>
<keyword evidence="3" id="KW-0732">Signal</keyword>
<evidence type="ECO:0000256" key="3">
    <source>
        <dbReference type="ARBA" id="ARBA00022729"/>
    </source>
</evidence>
<dbReference type="Pfam" id="PF00754">
    <property type="entry name" value="F5_F8_type_C"/>
    <property type="match status" value="1"/>
</dbReference>
<comment type="subcellular location">
    <subcellularLocation>
        <location evidence="1">Cell projection</location>
    </subcellularLocation>
</comment>
<dbReference type="STRING" id="1798351.A2930_01375"/>
<dbReference type="Proteomes" id="UP000178114">
    <property type="component" value="Unassembled WGS sequence"/>
</dbReference>
<feature type="domain" description="Fibronectin type-III" evidence="8">
    <location>
        <begin position="856"/>
        <end position="951"/>
    </location>
</feature>
<feature type="domain" description="Fibronectin type-III" evidence="8">
    <location>
        <begin position="414"/>
        <end position="506"/>
    </location>
</feature>
<evidence type="ECO:0000259" key="7">
    <source>
        <dbReference type="PROSITE" id="PS50022"/>
    </source>
</evidence>
<dbReference type="Pfam" id="PF07691">
    <property type="entry name" value="PA14"/>
    <property type="match status" value="1"/>
</dbReference>
<dbReference type="EMBL" id="MFID01000005">
    <property type="protein sequence ID" value="OGF81797.1"/>
    <property type="molecule type" value="Genomic_DNA"/>
</dbReference>
<dbReference type="SMART" id="SM00758">
    <property type="entry name" value="PA14"/>
    <property type="match status" value="1"/>
</dbReference>
<evidence type="ECO:0000256" key="1">
    <source>
        <dbReference type="ARBA" id="ARBA00004316"/>
    </source>
</evidence>
<comment type="caution">
    <text evidence="10">The sequence shown here is derived from an EMBL/GenBank/DDBJ whole genome shotgun (WGS) entry which is preliminary data.</text>
</comment>
<accession>A0A1F5X1L6</accession>
<dbReference type="PROSITE" id="PS00409">
    <property type="entry name" value="PROKAR_NTER_METHYL"/>
    <property type="match status" value="1"/>
</dbReference>
<feature type="domain" description="Fibronectin type-III" evidence="8">
    <location>
        <begin position="1175"/>
        <end position="1270"/>
    </location>
</feature>
<dbReference type="InterPro" id="IPR000421">
    <property type="entry name" value="FA58C"/>
</dbReference>
<dbReference type="PROSITE" id="PS50853">
    <property type="entry name" value="FN3"/>
    <property type="match status" value="3"/>
</dbReference>
<dbReference type="CDD" id="cd00110">
    <property type="entry name" value="LamG"/>
    <property type="match status" value="1"/>
</dbReference>
<evidence type="ECO:0000313" key="11">
    <source>
        <dbReference type="Proteomes" id="UP000178114"/>
    </source>
</evidence>
<sequence length="1849" mass="195631">MKKGFTLIEILVSLFFLSLVMVSFVSVVVLSTRSFRSSRALYLGSKIAEDGIELVVNKRDNNVLCVKPGNCSQLCSWKQGLLYTPGSSCNLRDHDWNVDATKPDQLLAGNWFDDYNPSSLICIKSVSQNKFGVCTTETPITGNYNRKVTVTDVSGLEAVNVKSTVTWTVNGAPASVTLEEMLFGIDGGSGSGSSGDLVGWWKLDENPGQDGTTIADWSGNGNNGTFTTGEGNTNKSANGIIDRALTFDGVNDYVNVPSVNPTSAITVSSWVKSANTTGYSGVWQLVSKYNAYILGTDSTGSKNVCFIIYNSSGWQYGSCYAPTDPQNWHYFTGTYDSATGQKKLYMDGTLRSTTNISGNISADTGPLFFARRECCTDSFSGQLDDVRIYNRALSAEEILYLFSLGVPDTVSPSVPTGLSAAAVSYSQINLSWTDSTDNVGVAGYKVERCQGSGCSSFVQIGAPSDTSFSDMGLISNTTYNYRVRATDAAGNLSGYSSVAGATTQIISCSAVGSNAFFGCYYNSASPGAFTTLAATRADSAINFNWGTGSPDPAITSDLFSARWTGDFNFYAGNNTFTAVSDDGIRFYIDGALIPFDQGNGWKDQTQTTYTATQLMTAGTHRIKVEYYENSAEASAQFSWLQPISGLIGWWKMDENPAIHNSVIADSTGNGNNGILSTGDESTNKSVAGQIDRALTFDGVNDAVQIPDSNLLDVPQITISAWVRKISNAPSWGMIAARQAGTSYGDNWILFYNSSANDEYRFSAQGGTNLKLYRNGIQISDNTVSSNNDIGQWVHIVGTAEGVIPPETSAVCIGGGANSSTRNCDSEYSNAVIDDVRIYNRALSQTEIQSIYDGGAPPSDPTNLTATPAPSSRINLSWTASTDNFGVASYRLERCQGSGCSSFVQIATPIGTSFSDSGLILGTTYSYRVRAADAAGNLSGYSSVASATVESVAGLVGWWRLDDGIGSLIAADSSGNGNTGVLANGPAWTTAGQIDGALIFDGSDDRVNIGSQATLDNLQQKSISLWVKYPSTGSVDVPALVDKQDGGSSGWQLRLSSVINGSDLRLRFVQNFSGTSGEWSSNASTVPYDSWVNVAVTYDKTIDSNQPTFYVNGSPVAFTAISNPIGTSADDSAVNAYIGDRSASDNSFKGSFDDVRIYNGILSAAEIQTIYDAGAPPSDPTNLVATLASSSQIDLSWTVSTDNVGVAGYKLERCEGSGCTSFTQIATPSGNSYSDTGLSEGITYRYRVRAYDAAGNNSNYSPTASAMSPVPGLVGWWKMDENPAIHNSVIADFSGNGNNGTFSTNNGGTNKSVVGKIGQALNFDGVDDYVNTNYAPNIASTASFSGSFWFKTTSVAIGHEILSSLVAGGTPHIIFAATSGGCTLVNEFRFEFTSDNGSSAGVCSGTSNTYTDGIWHHAVGVLNRSASTISLYIDGKFINSASIASLNGFDLSSNAFFVGARNTGGVGGLNFPGSIDDVRIYNRVLTQPEIQALCDMGTGGCPSGLVARYEFENNTNDTSGNGNNGTFFGGTPSYQTGMVGQALSFDGVANYVQSANTISISSAGYTLSAWTKANAFTNYAGIIDIDLTSANRITLFDYSTGGNRYMFLHGPNASGGVAVPAAINTWYHLAVVSESNSVQKLYANGFLIGTANLGPQTFAGTLRVGKMQNTGTFFNGLIDDVRLYNRALSQPEIQALCNLGIGGCPVAPSLIPQSQMSIASVDSEQLPDYSAAKAIDGNTTSIWHTQYTPTSPPHPHQIIINLGGSYSVVGLKYLPRQDGQNGTIISYNVYVSTDGVTWGSAVAGGSWAADITEKTASFSPKTGSFVKLVANSEWNGNPWTSAAEINIMKQ</sequence>
<gene>
    <name evidence="10" type="ORF">A2930_01375</name>
</gene>
<dbReference type="Gene3D" id="2.60.120.260">
    <property type="entry name" value="Galactose-binding domain-like"/>
    <property type="match status" value="1"/>
</dbReference>
<evidence type="ECO:0000256" key="4">
    <source>
        <dbReference type="ARBA" id="ARBA00023157"/>
    </source>
</evidence>
<dbReference type="SUPFAM" id="SSF49785">
    <property type="entry name" value="Galactose-binding domain-like"/>
    <property type="match status" value="1"/>
</dbReference>
<dbReference type="SMART" id="SM00060">
    <property type="entry name" value="FN3"/>
    <property type="match status" value="3"/>
</dbReference>
<dbReference type="InterPro" id="IPR003961">
    <property type="entry name" value="FN3_dom"/>
</dbReference>
<keyword evidence="2" id="KW-0245">EGF-like domain</keyword>
<dbReference type="InterPro" id="IPR001791">
    <property type="entry name" value="Laminin_G"/>
</dbReference>
<dbReference type="InterPro" id="IPR008979">
    <property type="entry name" value="Galactose-bd-like_sf"/>
</dbReference>
<dbReference type="PANTHER" id="PTHR47635:SF2">
    <property type="entry name" value="LAMG-LIKE JELLYROLL FOLD DOMAIN-CONTAINING PROTEIN"/>
    <property type="match status" value="1"/>
</dbReference>
<dbReference type="CDD" id="cd00063">
    <property type="entry name" value="FN3"/>
    <property type="match status" value="3"/>
</dbReference>